<evidence type="ECO:0000256" key="3">
    <source>
        <dbReference type="ARBA" id="ARBA00008919"/>
    </source>
</evidence>
<feature type="domain" description="Fucosyltransferase C-terminal" evidence="13">
    <location>
        <begin position="277"/>
        <end position="457"/>
    </location>
</feature>
<keyword evidence="9 12" id="KW-0333">Golgi apparatus</keyword>
<dbReference type="Pfam" id="PF17039">
    <property type="entry name" value="Glyco_tran_10_N"/>
    <property type="match status" value="1"/>
</dbReference>
<evidence type="ECO:0000256" key="11">
    <source>
        <dbReference type="ARBA" id="ARBA00023180"/>
    </source>
</evidence>
<comment type="pathway">
    <text evidence="2">Protein modification; protein glycosylation.</text>
</comment>
<evidence type="ECO:0000259" key="13">
    <source>
        <dbReference type="Pfam" id="PF00852"/>
    </source>
</evidence>
<evidence type="ECO:0000256" key="5">
    <source>
        <dbReference type="ARBA" id="ARBA00022679"/>
    </source>
</evidence>
<keyword evidence="8 12" id="KW-1133">Transmembrane helix</keyword>
<comment type="subcellular location">
    <subcellularLocation>
        <location evidence="1">Golgi apparatus membrane</location>
        <topology evidence="1">Single-pass type II membrane protein</topology>
    </subcellularLocation>
    <subcellularLocation>
        <location evidence="12">Golgi apparatus</location>
        <location evidence="12">Golgi stack membrane</location>
        <topology evidence="12">Single-pass type II membrane protein</topology>
    </subcellularLocation>
</comment>
<gene>
    <name evidence="15" type="ORF">V1264_012705</name>
</gene>
<keyword evidence="16" id="KW-1185">Reference proteome</keyword>
<evidence type="ECO:0000256" key="7">
    <source>
        <dbReference type="ARBA" id="ARBA00022968"/>
    </source>
</evidence>
<dbReference type="InterPro" id="IPR055270">
    <property type="entry name" value="Glyco_tran_10_C"/>
</dbReference>
<name>A0AAN9BVI7_9CAEN</name>
<dbReference type="FunFam" id="3.40.50.11660:FF:000004">
    <property type="entry name" value="Glycoprotein 3-alpha-L-fucosyltransferase A"/>
    <property type="match status" value="1"/>
</dbReference>
<reference evidence="15 16" key="1">
    <citation type="submission" date="2024-02" db="EMBL/GenBank/DDBJ databases">
        <title>Chromosome-scale genome assembly of the rough periwinkle Littorina saxatilis.</title>
        <authorList>
            <person name="De Jode A."/>
            <person name="Faria R."/>
            <person name="Formenti G."/>
            <person name="Sims Y."/>
            <person name="Smith T.P."/>
            <person name="Tracey A."/>
            <person name="Wood J.M.D."/>
            <person name="Zagrodzka Z.B."/>
            <person name="Johannesson K."/>
            <person name="Butlin R.K."/>
            <person name="Leder E.H."/>
        </authorList>
    </citation>
    <scope>NUCLEOTIDE SEQUENCE [LARGE SCALE GENOMIC DNA]</scope>
    <source>
        <strain evidence="15">Snail1</strain>
        <tissue evidence="15">Muscle</tissue>
    </source>
</reference>
<evidence type="ECO:0000256" key="6">
    <source>
        <dbReference type="ARBA" id="ARBA00022692"/>
    </source>
</evidence>
<keyword evidence="6 12" id="KW-0812">Transmembrane</keyword>
<evidence type="ECO:0000259" key="14">
    <source>
        <dbReference type="Pfam" id="PF17039"/>
    </source>
</evidence>
<comment type="caution">
    <text evidence="15">The sequence shown here is derived from an EMBL/GenBank/DDBJ whole genome shotgun (WGS) entry which is preliminary data.</text>
</comment>
<sequence>MRTSSKRLTCAIRPAYFAVVVAVVVVAWMCVFTLVYNNTFQALHRPRFGYSTPPPWTATVSNITHTTFQPTLTGQNHSIRERASVHKPASVDGRSPFVSGTTSSYCKLPTPDGVVLPRNTQYLEQCSSSSPTISVPAAGKKKKVILVYNRPSWMMITDSGDKTFKRCGLEDACIMTNDRRTLHTADAVFINAQHLNFPYPFEAVTNSTRRRPPQQMWVAFSIEPPPLMPQSVRGWENVFNWTMTYRRDSDIFVPYGKLSLRTEAALPARNFTQLALNKTKPVAWFVSNCVTQSAREAYVKELSKYIQVDVYGKCGKLSCVQKDRDCSGMLSSTYFFYLSFENSLCVDYVTEKLFNLYGSADVIPVTRGGVKYDEVFPANTLINTANFKSPRHLANHLHDLMGDLQTYTAMLRAKHRFMLRKNELHEQLGHGFCKLCRMLHDGDRTQARRVYPDFRHWVHKNACLRPKDL</sequence>
<dbReference type="GO" id="GO:0000139">
    <property type="term" value="C:Golgi membrane"/>
    <property type="evidence" value="ECO:0007669"/>
    <property type="project" value="UniProtKB-SubCell"/>
</dbReference>
<keyword evidence="5 12" id="KW-0808">Transferase</keyword>
<keyword evidence="10 12" id="KW-0472">Membrane</keyword>
<comment type="similarity">
    <text evidence="3 12">Belongs to the glycosyltransferase 10 family.</text>
</comment>
<evidence type="ECO:0000256" key="9">
    <source>
        <dbReference type="ARBA" id="ARBA00023034"/>
    </source>
</evidence>
<evidence type="ECO:0000313" key="15">
    <source>
        <dbReference type="EMBL" id="KAK7113411.1"/>
    </source>
</evidence>
<dbReference type="Pfam" id="PF00852">
    <property type="entry name" value="Glyco_transf_10"/>
    <property type="match status" value="1"/>
</dbReference>
<keyword evidence="7" id="KW-0735">Signal-anchor</keyword>
<dbReference type="PANTHER" id="PTHR48438">
    <property type="entry name" value="ALPHA-(1,3)-FUCOSYLTRANSFERASE C-RELATED"/>
    <property type="match status" value="1"/>
</dbReference>
<evidence type="ECO:0000256" key="1">
    <source>
        <dbReference type="ARBA" id="ARBA00004323"/>
    </source>
</evidence>
<dbReference type="InterPro" id="IPR031481">
    <property type="entry name" value="Glyco_tran_10_N"/>
</dbReference>
<keyword evidence="4 12" id="KW-0328">Glycosyltransferase</keyword>
<dbReference type="GO" id="GO:0032580">
    <property type="term" value="C:Golgi cisterna membrane"/>
    <property type="evidence" value="ECO:0007669"/>
    <property type="project" value="UniProtKB-SubCell"/>
</dbReference>
<feature type="transmembrane region" description="Helical" evidence="12">
    <location>
        <begin position="15"/>
        <end position="36"/>
    </location>
</feature>
<evidence type="ECO:0000256" key="10">
    <source>
        <dbReference type="ARBA" id="ARBA00023136"/>
    </source>
</evidence>
<protein>
    <recommendedName>
        <fullName evidence="12">Fucosyltransferase</fullName>
        <ecNumber evidence="12">2.4.1.-</ecNumber>
    </recommendedName>
</protein>
<evidence type="ECO:0000256" key="2">
    <source>
        <dbReference type="ARBA" id="ARBA00004922"/>
    </source>
</evidence>
<dbReference type="InterPro" id="IPR038577">
    <property type="entry name" value="GT10-like_C_sf"/>
</dbReference>
<dbReference type="EMBL" id="JBAMIC010000002">
    <property type="protein sequence ID" value="KAK7113411.1"/>
    <property type="molecule type" value="Genomic_DNA"/>
</dbReference>
<dbReference type="GO" id="GO:0008417">
    <property type="term" value="F:fucosyltransferase activity"/>
    <property type="evidence" value="ECO:0007669"/>
    <property type="project" value="InterPro"/>
</dbReference>
<keyword evidence="11" id="KW-0325">Glycoprotein</keyword>
<dbReference type="Gene3D" id="3.40.50.11660">
    <property type="entry name" value="Glycosyl transferase family 10, C-terminal domain"/>
    <property type="match status" value="1"/>
</dbReference>
<dbReference type="EC" id="2.4.1.-" evidence="12"/>
<organism evidence="15 16">
    <name type="scientific">Littorina saxatilis</name>
    <dbReference type="NCBI Taxonomy" id="31220"/>
    <lineage>
        <taxon>Eukaryota</taxon>
        <taxon>Metazoa</taxon>
        <taxon>Spiralia</taxon>
        <taxon>Lophotrochozoa</taxon>
        <taxon>Mollusca</taxon>
        <taxon>Gastropoda</taxon>
        <taxon>Caenogastropoda</taxon>
        <taxon>Littorinimorpha</taxon>
        <taxon>Littorinoidea</taxon>
        <taxon>Littorinidae</taxon>
        <taxon>Littorina</taxon>
    </lineage>
</organism>
<dbReference type="Proteomes" id="UP001374579">
    <property type="component" value="Unassembled WGS sequence"/>
</dbReference>
<evidence type="ECO:0000256" key="8">
    <source>
        <dbReference type="ARBA" id="ARBA00022989"/>
    </source>
</evidence>
<evidence type="ECO:0000256" key="12">
    <source>
        <dbReference type="RuleBase" id="RU003832"/>
    </source>
</evidence>
<accession>A0AAN9BVI7</accession>
<dbReference type="PANTHER" id="PTHR48438:SF1">
    <property type="entry name" value="ALPHA-(1,3)-FUCOSYLTRANSFERASE C-RELATED"/>
    <property type="match status" value="1"/>
</dbReference>
<dbReference type="AlphaFoldDB" id="A0AAN9BVI7"/>
<evidence type="ECO:0000313" key="16">
    <source>
        <dbReference type="Proteomes" id="UP001374579"/>
    </source>
</evidence>
<feature type="domain" description="Fucosyltransferase N-terminal" evidence="14">
    <location>
        <begin position="141"/>
        <end position="256"/>
    </location>
</feature>
<dbReference type="InterPro" id="IPR001503">
    <property type="entry name" value="Glyco_trans_10"/>
</dbReference>
<proteinExistence type="inferred from homology"/>
<evidence type="ECO:0000256" key="4">
    <source>
        <dbReference type="ARBA" id="ARBA00022676"/>
    </source>
</evidence>
<dbReference type="SUPFAM" id="SSF53756">
    <property type="entry name" value="UDP-Glycosyltransferase/glycogen phosphorylase"/>
    <property type="match status" value="1"/>
</dbReference>